<dbReference type="SUPFAM" id="SSF53955">
    <property type="entry name" value="Lysozyme-like"/>
    <property type="match status" value="1"/>
</dbReference>
<evidence type="ECO:0000256" key="1">
    <source>
        <dbReference type="SAM" id="Phobius"/>
    </source>
</evidence>
<protein>
    <submittedName>
        <fullName evidence="3">Transglycosylase SLT domain-containing protein</fullName>
    </submittedName>
</protein>
<reference evidence="4" key="1">
    <citation type="submission" date="2016-10" db="EMBL/GenBank/DDBJ databases">
        <authorList>
            <person name="Varghese N."/>
            <person name="Submissions S."/>
        </authorList>
    </citation>
    <scope>NUCLEOTIDE SEQUENCE [LARGE SCALE GENOMIC DNA]</scope>
    <source>
        <strain evidence="4">XBD1002</strain>
    </source>
</reference>
<keyword evidence="1" id="KW-1133">Transmembrane helix</keyword>
<proteinExistence type="predicted"/>
<dbReference type="Pfam" id="PF01464">
    <property type="entry name" value="SLT"/>
    <property type="match status" value="1"/>
</dbReference>
<accession>A0A1I3KQJ4</accession>
<gene>
    <name evidence="3" type="ORF">SAMN04487775_10586</name>
</gene>
<keyword evidence="1" id="KW-0472">Membrane</keyword>
<organism evidence="3 4">
    <name type="scientific">Treponema bryantii</name>
    <dbReference type="NCBI Taxonomy" id="163"/>
    <lineage>
        <taxon>Bacteria</taxon>
        <taxon>Pseudomonadati</taxon>
        <taxon>Spirochaetota</taxon>
        <taxon>Spirochaetia</taxon>
        <taxon>Spirochaetales</taxon>
        <taxon>Treponemataceae</taxon>
        <taxon>Treponema</taxon>
    </lineage>
</organism>
<evidence type="ECO:0000259" key="2">
    <source>
        <dbReference type="Pfam" id="PF01464"/>
    </source>
</evidence>
<evidence type="ECO:0000313" key="4">
    <source>
        <dbReference type="Proteomes" id="UP000182737"/>
    </source>
</evidence>
<keyword evidence="1" id="KW-0812">Transmembrane</keyword>
<dbReference type="Proteomes" id="UP000182737">
    <property type="component" value="Unassembled WGS sequence"/>
</dbReference>
<dbReference type="AlphaFoldDB" id="A0A1I3KQJ4"/>
<dbReference type="InterPro" id="IPR008258">
    <property type="entry name" value="Transglycosylase_SLT_dom_1"/>
</dbReference>
<dbReference type="RefSeq" id="WP_143090519.1">
    <property type="nucleotide sequence ID" value="NZ_FORI01000005.1"/>
</dbReference>
<dbReference type="EMBL" id="FORI01000005">
    <property type="protein sequence ID" value="SFI74385.1"/>
    <property type="molecule type" value="Genomic_DNA"/>
</dbReference>
<dbReference type="OrthoDB" id="360732at2"/>
<feature type="domain" description="Transglycosylase SLT" evidence="2">
    <location>
        <begin position="116"/>
        <end position="218"/>
    </location>
</feature>
<dbReference type="Gene3D" id="1.10.530.10">
    <property type="match status" value="1"/>
</dbReference>
<name>A0A1I3KQJ4_9SPIR</name>
<evidence type="ECO:0000313" key="3">
    <source>
        <dbReference type="EMBL" id="SFI74385.1"/>
    </source>
</evidence>
<keyword evidence="4" id="KW-1185">Reference proteome</keyword>
<dbReference type="InterPro" id="IPR023346">
    <property type="entry name" value="Lysozyme-like_dom_sf"/>
</dbReference>
<feature type="transmembrane region" description="Helical" evidence="1">
    <location>
        <begin position="12"/>
        <end position="35"/>
    </location>
</feature>
<sequence length="260" mass="29159">MQSKENQNRLAGTWFLTAFLCIILASAAVLVYFLLPNAPEPVQPVISEPLTIIDLSEETEEELSAAFQDYFTEVSLNRLTDDYDNGLTLYRQPLSRTAVEWFYFQITGSREVTQAILTEAEKNDIPLSLAFSLAHTESNYNSNATNRNANTTIDRGLFQLNSNSFPELSELDFFDPFVSSKYGMAHLKFCLNTAGNEVSALAMYNAGTGRVRSNKTPQSTLNYIGKIMSYQKMLDQLFEEQVASYFETQLSPGIAVAYAH</sequence>